<dbReference type="STRING" id="1149755.A0A2J6S7Q5"/>
<dbReference type="Proteomes" id="UP000235786">
    <property type="component" value="Unassembled WGS sequence"/>
</dbReference>
<dbReference type="InterPro" id="IPR036188">
    <property type="entry name" value="FAD/NAD-bd_sf"/>
</dbReference>
<dbReference type="GO" id="GO:0050660">
    <property type="term" value="F:flavin adenine dinucleotide binding"/>
    <property type="evidence" value="ECO:0007669"/>
    <property type="project" value="TreeGrafter"/>
</dbReference>
<protein>
    <submittedName>
        <fullName evidence="6">FAD/NAD(P)-binding domain-containing protein</fullName>
    </submittedName>
</protein>
<dbReference type="InterPro" id="IPR023753">
    <property type="entry name" value="FAD/NAD-binding_dom"/>
</dbReference>
<dbReference type="GO" id="GO:0005737">
    <property type="term" value="C:cytoplasm"/>
    <property type="evidence" value="ECO:0007669"/>
    <property type="project" value="TreeGrafter"/>
</dbReference>
<keyword evidence="3" id="KW-0274">FAD</keyword>
<dbReference type="PRINTS" id="PR00469">
    <property type="entry name" value="PNDRDTASEII"/>
</dbReference>
<feature type="domain" description="FAD/NAD(P)-binding" evidence="5">
    <location>
        <begin position="4"/>
        <end position="304"/>
    </location>
</feature>
<evidence type="ECO:0000256" key="4">
    <source>
        <dbReference type="ARBA" id="ARBA00023002"/>
    </source>
</evidence>
<dbReference type="OrthoDB" id="202203at2759"/>
<keyword evidence="4" id="KW-0560">Oxidoreductase</keyword>
<dbReference type="PANTHER" id="PTHR43735:SF3">
    <property type="entry name" value="FERROPTOSIS SUPPRESSOR PROTEIN 1"/>
    <property type="match status" value="1"/>
</dbReference>
<organism evidence="6 7">
    <name type="scientific">Hyaloscypha variabilis (strain UAMH 11265 / GT02V1 / F)</name>
    <name type="common">Meliniomyces variabilis</name>
    <dbReference type="NCBI Taxonomy" id="1149755"/>
    <lineage>
        <taxon>Eukaryota</taxon>
        <taxon>Fungi</taxon>
        <taxon>Dikarya</taxon>
        <taxon>Ascomycota</taxon>
        <taxon>Pezizomycotina</taxon>
        <taxon>Leotiomycetes</taxon>
        <taxon>Helotiales</taxon>
        <taxon>Hyaloscyphaceae</taxon>
        <taxon>Hyaloscypha</taxon>
        <taxon>Hyaloscypha variabilis</taxon>
    </lineage>
</organism>
<dbReference type="Pfam" id="PF07992">
    <property type="entry name" value="Pyr_redox_2"/>
    <property type="match status" value="1"/>
</dbReference>
<dbReference type="EMBL" id="KZ613939">
    <property type="protein sequence ID" value="PMD46776.1"/>
    <property type="molecule type" value="Genomic_DNA"/>
</dbReference>
<evidence type="ECO:0000313" key="6">
    <source>
        <dbReference type="EMBL" id="PMD46776.1"/>
    </source>
</evidence>
<dbReference type="AlphaFoldDB" id="A0A2J6S7Q5"/>
<proteinExistence type="inferred from homology"/>
<comment type="similarity">
    <text evidence="1">Belongs to the FAD-dependent oxidoreductase family.</text>
</comment>
<reference evidence="6 7" key="1">
    <citation type="submission" date="2016-04" db="EMBL/GenBank/DDBJ databases">
        <title>A degradative enzymes factory behind the ericoid mycorrhizal symbiosis.</title>
        <authorList>
            <consortium name="DOE Joint Genome Institute"/>
            <person name="Martino E."/>
            <person name="Morin E."/>
            <person name="Grelet G."/>
            <person name="Kuo A."/>
            <person name="Kohler A."/>
            <person name="Daghino S."/>
            <person name="Barry K."/>
            <person name="Choi C."/>
            <person name="Cichocki N."/>
            <person name="Clum A."/>
            <person name="Copeland A."/>
            <person name="Hainaut M."/>
            <person name="Haridas S."/>
            <person name="Labutti K."/>
            <person name="Lindquist E."/>
            <person name="Lipzen A."/>
            <person name="Khouja H.-R."/>
            <person name="Murat C."/>
            <person name="Ohm R."/>
            <person name="Olson A."/>
            <person name="Spatafora J."/>
            <person name="Veneault-Fourrey C."/>
            <person name="Henrissat B."/>
            <person name="Grigoriev I."/>
            <person name="Martin F."/>
            <person name="Perotto S."/>
        </authorList>
    </citation>
    <scope>NUCLEOTIDE SEQUENCE [LARGE SCALE GENOMIC DNA]</scope>
    <source>
        <strain evidence="6 7">F</strain>
    </source>
</reference>
<accession>A0A2J6S7Q5</accession>
<keyword evidence="7" id="KW-1185">Reference proteome</keyword>
<dbReference type="SUPFAM" id="SSF51905">
    <property type="entry name" value="FAD/NAD(P)-binding domain"/>
    <property type="match status" value="2"/>
</dbReference>
<evidence type="ECO:0000259" key="5">
    <source>
        <dbReference type="Pfam" id="PF07992"/>
    </source>
</evidence>
<evidence type="ECO:0000313" key="7">
    <source>
        <dbReference type="Proteomes" id="UP000235786"/>
    </source>
</evidence>
<dbReference type="GO" id="GO:0004174">
    <property type="term" value="F:electron-transferring-flavoprotein dehydrogenase activity"/>
    <property type="evidence" value="ECO:0007669"/>
    <property type="project" value="TreeGrafter"/>
</dbReference>
<keyword evidence="2" id="KW-0285">Flavoprotein</keyword>
<name>A0A2J6S7Q5_HYAVF</name>
<dbReference type="PRINTS" id="PR00368">
    <property type="entry name" value="FADPNR"/>
</dbReference>
<evidence type="ECO:0000256" key="3">
    <source>
        <dbReference type="ARBA" id="ARBA00022827"/>
    </source>
</evidence>
<sequence>MAKTVVILGAGWAGLPLAHKLLKYTLPKVKELKVILVSPNTHFYWNLAAVRGVIPETFTDDQLFLPIQTGFARYPDGNFQFVLGKASGIESESNLVKITKNDEVETSIYYDQLVIATGSQILSDLPFKPVGTHEATLESLHSLQKQIDAAKSIVIAGAGPTGVETAGEIAAHYGAAKEVTLIIGGDHALEASNVLPSVSQTVEKDLQKLGVKLIRKTKVDGTHAVEKGEGSSVKQTSIILSNGNTIVADLYLPLFGVKLNTSFAPANFLDATGSIILDKTMRVTGTKNIWGIGDVGNLEPKQVTVIDGMIIHLSAALDAVLTGTGGVPEYKLGKPMIFITMGKKYATGQIGGWKLWGFLTAYVKGRNIFVDTAKQYVDGKALRHAAM</sequence>
<evidence type="ECO:0000256" key="2">
    <source>
        <dbReference type="ARBA" id="ARBA00022630"/>
    </source>
</evidence>
<gene>
    <name evidence="6" type="ORF">L207DRAFT_562037</name>
</gene>
<dbReference type="Gene3D" id="3.50.50.100">
    <property type="match status" value="1"/>
</dbReference>
<evidence type="ECO:0000256" key="1">
    <source>
        <dbReference type="ARBA" id="ARBA00006442"/>
    </source>
</evidence>
<dbReference type="PANTHER" id="PTHR43735">
    <property type="entry name" value="APOPTOSIS-INDUCING FACTOR 1"/>
    <property type="match status" value="1"/>
</dbReference>